<feature type="transmembrane region" description="Helical" evidence="10">
    <location>
        <begin position="218"/>
        <end position="246"/>
    </location>
</feature>
<dbReference type="AlphaFoldDB" id="A0A5J4L3D8"/>
<keyword evidence="4" id="KW-1003">Cell membrane</keyword>
<evidence type="ECO:0000256" key="7">
    <source>
        <dbReference type="ARBA" id="ARBA00022989"/>
    </source>
</evidence>
<dbReference type="PANTHER" id="PTHR47755:SF1">
    <property type="entry name" value="CELL DIVISION PROTEIN FTSX"/>
    <property type="match status" value="1"/>
</dbReference>
<dbReference type="InterPro" id="IPR004513">
    <property type="entry name" value="FtsX"/>
</dbReference>
<dbReference type="Gene3D" id="3.30.70.3040">
    <property type="match status" value="1"/>
</dbReference>
<comment type="caution">
    <text evidence="13">The sequence shown here is derived from an EMBL/GenBank/DDBJ whole genome shotgun (WGS) entry which is preliminary data.</text>
</comment>
<keyword evidence="7 10" id="KW-1133">Transmembrane helix</keyword>
<dbReference type="PANTHER" id="PTHR47755">
    <property type="entry name" value="CELL DIVISION PROTEIN FTSX"/>
    <property type="match status" value="1"/>
</dbReference>
<reference evidence="13" key="1">
    <citation type="submission" date="2019-10" db="EMBL/GenBank/DDBJ databases">
        <title>Metagenomic sequencing of thiosulfate-disproportionating enrichment culture.</title>
        <authorList>
            <person name="Umezawa K."/>
            <person name="Kojima H."/>
            <person name="Fukui M."/>
        </authorList>
    </citation>
    <scope>NUCLEOTIDE SEQUENCE</scope>
    <source>
        <strain evidence="13">45J</strain>
    </source>
</reference>
<protein>
    <recommendedName>
        <fullName evidence="3">Cell division protein FtsX</fullName>
    </recommendedName>
</protein>
<feature type="domain" description="ABC3 transporter permease C-terminal" evidence="11">
    <location>
        <begin position="175"/>
        <end position="290"/>
    </location>
</feature>
<evidence type="ECO:0000259" key="11">
    <source>
        <dbReference type="Pfam" id="PF02687"/>
    </source>
</evidence>
<feature type="transmembrane region" description="Helical" evidence="10">
    <location>
        <begin position="20"/>
        <end position="43"/>
    </location>
</feature>
<evidence type="ECO:0000313" key="13">
    <source>
        <dbReference type="EMBL" id="GER93371.1"/>
    </source>
</evidence>
<evidence type="ECO:0000256" key="4">
    <source>
        <dbReference type="ARBA" id="ARBA00022475"/>
    </source>
</evidence>
<dbReference type="EMBL" id="BLAB01000001">
    <property type="protein sequence ID" value="GER93371.1"/>
    <property type="molecule type" value="Genomic_DNA"/>
</dbReference>
<evidence type="ECO:0000256" key="1">
    <source>
        <dbReference type="ARBA" id="ARBA00004651"/>
    </source>
</evidence>
<evidence type="ECO:0000256" key="5">
    <source>
        <dbReference type="ARBA" id="ARBA00022618"/>
    </source>
</evidence>
<proteinExistence type="inferred from homology"/>
<organism evidence="13">
    <name type="scientific">hot springs metagenome</name>
    <dbReference type="NCBI Taxonomy" id="433727"/>
    <lineage>
        <taxon>unclassified sequences</taxon>
        <taxon>metagenomes</taxon>
        <taxon>ecological metagenomes</taxon>
    </lineage>
</organism>
<name>A0A5J4L3D8_9ZZZZ</name>
<evidence type="ECO:0000256" key="9">
    <source>
        <dbReference type="ARBA" id="ARBA00023306"/>
    </source>
</evidence>
<keyword evidence="9" id="KW-0131">Cell cycle</keyword>
<evidence type="ECO:0000256" key="6">
    <source>
        <dbReference type="ARBA" id="ARBA00022692"/>
    </source>
</evidence>
<feature type="domain" description="FtsX extracellular" evidence="12">
    <location>
        <begin position="58"/>
        <end position="152"/>
    </location>
</feature>
<feature type="transmembrane region" description="Helical" evidence="10">
    <location>
        <begin position="266"/>
        <end position="286"/>
    </location>
</feature>
<dbReference type="PIRSF" id="PIRSF003097">
    <property type="entry name" value="FtsX"/>
    <property type="match status" value="1"/>
</dbReference>
<dbReference type="Pfam" id="PF18075">
    <property type="entry name" value="FtsX_ECD"/>
    <property type="match status" value="1"/>
</dbReference>
<gene>
    <name evidence="13" type="ORF">A45J_1110</name>
</gene>
<evidence type="ECO:0000256" key="8">
    <source>
        <dbReference type="ARBA" id="ARBA00023136"/>
    </source>
</evidence>
<comment type="subcellular location">
    <subcellularLocation>
        <location evidence="1">Cell membrane</location>
        <topology evidence="1">Multi-pass membrane protein</topology>
    </subcellularLocation>
</comment>
<dbReference type="Pfam" id="PF02687">
    <property type="entry name" value="FtsX"/>
    <property type="match status" value="1"/>
</dbReference>
<feature type="transmembrane region" description="Helical" evidence="10">
    <location>
        <begin position="174"/>
        <end position="197"/>
    </location>
</feature>
<evidence type="ECO:0000259" key="12">
    <source>
        <dbReference type="Pfam" id="PF18075"/>
    </source>
</evidence>
<keyword evidence="5" id="KW-0132">Cell division</keyword>
<dbReference type="GO" id="GO:0051301">
    <property type="term" value="P:cell division"/>
    <property type="evidence" value="ECO:0007669"/>
    <property type="project" value="UniProtKB-KW"/>
</dbReference>
<evidence type="ECO:0000256" key="2">
    <source>
        <dbReference type="ARBA" id="ARBA00007379"/>
    </source>
</evidence>
<evidence type="ECO:0000256" key="10">
    <source>
        <dbReference type="SAM" id="Phobius"/>
    </source>
</evidence>
<dbReference type="GO" id="GO:0005886">
    <property type="term" value="C:plasma membrane"/>
    <property type="evidence" value="ECO:0007669"/>
    <property type="project" value="UniProtKB-SubCell"/>
</dbReference>
<dbReference type="InterPro" id="IPR003838">
    <property type="entry name" value="ABC3_permease_C"/>
</dbReference>
<evidence type="ECO:0000256" key="3">
    <source>
        <dbReference type="ARBA" id="ARBA00021907"/>
    </source>
</evidence>
<keyword evidence="6 10" id="KW-0812">Transmembrane</keyword>
<accession>A0A5J4L3D8</accession>
<comment type="similarity">
    <text evidence="2">Belongs to the ABC-4 integral membrane protein family. FtsX subfamily.</text>
</comment>
<keyword evidence="8 10" id="KW-0472">Membrane</keyword>
<dbReference type="InterPro" id="IPR040690">
    <property type="entry name" value="FtsX_ECD"/>
</dbReference>
<sequence length="291" mass="32501">MSISYSFTAALQSLCREKWINILSIFTVASSLLIITLIAFFLYNVELVAKHLPERFSMVAYLEDNISQEDAQGIVDALKKRYEIADLKYISKDDAIKELKQTLKEAQYILEGLNENPLSPSIEIKLKEDFVTSSATKKISEEIKKIPGVDDVYYGEKIAQAIYLLKKSLRNMSIIILLTISSSVVFVAYSTVKILFYRKKEEIEIIKLLGATKGFIRMPFLIEGGIIGFFGGITGIIGALLFYFGITYRLGRVIPMLKTLIFPPEILIALPVTGVLLGVIGSAIAIGRLRL</sequence>